<evidence type="ECO:0000313" key="1">
    <source>
        <dbReference type="EMBL" id="JAI06572.1"/>
    </source>
</evidence>
<reference evidence="1" key="1">
    <citation type="submission" date="2014-11" db="EMBL/GenBank/DDBJ databases">
        <authorList>
            <person name="Amaro Gonzalez C."/>
        </authorList>
    </citation>
    <scope>NUCLEOTIDE SEQUENCE</scope>
</reference>
<sequence>MRFLCAMILKRTRLTFACHSLHFSTSHVLVFSFFHFHEMNCISYIIVYCQPIFRSNIFVNQKLYLITISGSIIESFSQTPTAFIIQR</sequence>
<organism evidence="1">
    <name type="scientific">Anguilla anguilla</name>
    <name type="common">European freshwater eel</name>
    <name type="synonym">Muraena anguilla</name>
    <dbReference type="NCBI Taxonomy" id="7936"/>
    <lineage>
        <taxon>Eukaryota</taxon>
        <taxon>Metazoa</taxon>
        <taxon>Chordata</taxon>
        <taxon>Craniata</taxon>
        <taxon>Vertebrata</taxon>
        <taxon>Euteleostomi</taxon>
        <taxon>Actinopterygii</taxon>
        <taxon>Neopterygii</taxon>
        <taxon>Teleostei</taxon>
        <taxon>Anguilliformes</taxon>
        <taxon>Anguillidae</taxon>
        <taxon>Anguilla</taxon>
    </lineage>
</organism>
<accession>A0A0E9XVX4</accession>
<proteinExistence type="predicted"/>
<reference evidence="1" key="2">
    <citation type="journal article" date="2015" name="Fish Shellfish Immunol.">
        <title>Early steps in the European eel (Anguilla anguilla)-Vibrio vulnificus interaction in the gills: Role of the RtxA13 toxin.</title>
        <authorList>
            <person name="Callol A."/>
            <person name="Pajuelo D."/>
            <person name="Ebbesson L."/>
            <person name="Teles M."/>
            <person name="MacKenzie S."/>
            <person name="Amaro C."/>
        </authorList>
    </citation>
    <scope>NUCLEOTIDE SEQUENCE</scope>
</reference>
<dbReference type="AlphaFoldDB" id="A0A0E9XVX4"/>
<protein>
    <submittedName>
        <fullName evidence="1">Uncharacterized protein</fullName>
    </submittedName>
</protein>
<name>A0A0E9XVX4_ANGAN</name>
<dbReference type="EMBL" id="GBXM01002006">
    <property type="protein sequence ID" value="JAI06572.1"/>
    <property type="molecule type" value="Transcribed_RNA"/>
</dbReference>